<keyword evidence="1" id="KW-0472">Membrane</keyword>
<keyword evidence="1" id="KW-0812">Transmembrane</keyword>
<sequence length="265" mass="31731">MYTYQGFIGIFYDWQQLIGSALGIIVPILFGYFIYIYQKWKTRTDNLYLLEKIFVININSTVKTYRNIKVFINEKLSQTINNVDELNKKGVYAISTAFFPRFSIHIVDERFMDMRTGSDYLEDRLLQVIEISKDFALSIDSLREQFEFTVKQQYDMASNKLNSQQAQNMQYKELLQEFGRVVEHDTKENVKTYLKLLVYARITANTIRKLGILHWRLKFRHSFRCFKNKEDFNKYRDSKFDIIDNFIQNKVEKELNDILKAEEIN</sequence>
<dbReference type="EMBL" id="MHOS01000034">
    <property type="protein sequence ID" value="OGZ67625.1"/>
    <property type="molecule type" value="Genomic_DNA"/>
</dbReference>
<reference evidence="2 3" key="1">
    <citation type="journal article" date="2016" name="Nat. Commun.">
        <title>Thousands of microbial genomes shed light on interconnected biogeochemical processes in an aquifer system.</title>
        <authorList>
            <person name="Anantharaman K."/>
            <person name="Brown C.T."/>
            <person name="Hug L.A."/>
            <person name="Sharon I."/>
            <person name="Castelle C.J."/>
            <person name="Probst A.J."/>
            <person name="Thomas B.C."/>
            <person name="Singh A."/>
            <person name="Wilkins M.J."/>
            <person name="Karaoz U."/>
            <person name="Brodie E.L."/>
            <person name="Williams K.H."/>
            <person name="Hubbard S.S."/>
            <person name="Banfield J.F."/>
        </authorList>
    </citation>
    <scope>NUCLEOTIDE SEQUENCE [LARGE SCALE GENOMIC DNA]</scope>
</reference>
<accession>A0A1G2HYR4</accession>
<keyword evidence="1" id="KW-1133">Transmembrane helix</keyword>
<evidence type="ECO:0000313" key="2">
    <source>
        <dbReference type="EMBL" id="OGZ67625.1"/>
    </source>
</evidence>
<feature type="transmembrane region" description="Helical" evidence="1">
    <location>
        <begin position="17"/>
        <end position="37"/>
    </location>
</feature>
<dbReference type="AlphaFoldDB" id="A0A1G2HYR4"/>
<protein>
    <submittedName>
        <fullName evidence="2">Uncharacterized protein</fullName>
    </submittedName>
</protein>
<comment type="caution">
    <text evidence="2">The sequence shown here is derived from an EMBL/GenBank/DDBJ whole genome shotgun (WGS) entry which is preliminary data.</text>
</comment>
<name>A0A1G2HYR4_9BACT</name>
<dbReference type="STRING" id="1802206.A3D35_02560"/>
<evidence type="ECO:0000256" key="1">
    <source>
        <dbReference type="SAM" id="Phobius"/>
    </source>
</evidence>
<dbReference type="Proteomes" id="UP000176421">
    <property type="component" value="Unassembled WGS sequence"/>
</dbReference>
<gene>
    <name evidence="2" type="ORF">A3D35_02560</name>
</gene>
<evidence type="ECO:0000313" key="3">
    <source>
        <dbReference type="Proteomes" id="UP000176421"/>
    </source>
</evidence>
<proteinExistence type="predicted"/>
<organism evidence="2 3">
    <name type="scientific">Candidatus Staskawiczbacteria bacterium RIFCSPHIGHO2_02_FULL_34_9</name>
    <dbReference type="NCBI Taxonomy" id="1802206"/>
    <lineage>
        <taxon>Bacteria</taxon>
        <taxon>Candidatus Staskawicziibacteriota</taxon>
    </lineage>
</organism>